<evidence type="ECO:0000313" key="2">
    <source>
        <dbReference type="EMBL" id="CBL34322.1"/>
    </source>
</evidence>
<dbReference type="PATRIC" id="fig|717961.3.peg.1421"/>
<reference evidence="2 3" key="1">
    <citation type="submission" date="2010-03" db="EMBL/GenBank/DDBJ databases">
        <title>The genome sequence of Eubacterium siraeum V10Sc8a.</title>
        <authorList>
            <consortium name="metaHIT consortium -- http://www.metahit.eu/"/>
            <person name="Pajon A."/>
            <person name="Turner K."/>
            <person name="Parkhill J."/>
            <person name="Duncan S."/>
            <person name="Flint H."/>
        </authorList>
    </citation>
    <scope>NUCLEOTIDE SEQUENCE [LARGE SCALE GENOMIC DNA]</scope>
    <source>
        <strain evidence="2 3">V10Sc8a</strain>
    </source>
</reference>
<reference evidence="2 3" key="2">
    <citation type="submission" date="2010-03" db="EMBL/GenBank/DDBJ databases">
        <authorList>
            <person name="Pajon A."/>
        </authorList>
    </citation>
    <scope>NUCLEOTIDE SEQUENCE [LARGE SCALE GENOMIC DNA]</scope>
    <source>
        <strain evidence="2 3">V10Sc8a</strain>
    </source>
</reference>
<dbReference type="HOGENOM" id="CLU_1341429_0_0_9"/>
<dbReference type="BioCyc" id="ESIR717961:G136L-1097-MONOMER"/>
<protein>
    <submittedName>
        <fullName evidence="2">Uncharacterized protein</fullName>
    </submittedName>
</protein>
<evidence type="ECO:0000256" key="1">
    <source>
        <dbReference type="SAM" id="MobiDB-lite"/>
    </source>
</evidence>
<dbReference type="EMBL" id="FP929059">
    <property type="protein sequence ID" value="CBL34322.1"/>
    <property type="molecule type" value="Genomic_DNA"/>
</dbReference>
<name>D4MKN9_9FIRM</name>
<dbReference type="AlphaFoldDB" id="D4MKN9"/>
<evidence type="ECO:0000313" key="3">
    <source>
        <dbReference type="Proteomes" id="UP000007050"/>
    </source>
</evidence>
<gene>
    <name evidence="2" type="ORF">ES1_13380</name>
</gene>
<feature type="region of interest" description="Disordered" evidence="1">
    <location>
        <begin position="177"/>
        <end position="217"/>
    </location>
</feature>
<dbReference type="Proteomes" id="UP000007050">
    <property type="component" value="Chromosome"/>
</dbReference>
<organism evidence="2 3">
    <name type="scientific">[Eubacterium] siraeum V10Sc8a</name>
    <dbReference type="NCBI Taxonomy" id="717961"/>
    <lineage>
        <taxon>Bacteria</taxon>
        <taxon>Bacillati</taxon>
        <taxon>Bacillota</taxon>
        <taxon>Clostridia</taxon>
        <taxon>Eubacteriales</taxon>
        <taxon>Oscillospiraceae</taxon>
        <taxon>Oscillospiraceae incertae sedis</taxon>
    </lineage>
</organism>
<proteinExistence type="predicted"/>
<accession>D4MKN9</accession>
<feature type="compositionally biased region" description="Acidic residues" evidence="1">
    <location>
        <begin position="183"/>
        <end position="217"/>
    </location>
</feature>
<dbReference type="KEGG" id="esr:ES1_13380"/>
<sequence>MSKRNRETDYAAELEKEYAQWDEVFTNGGSDPFWTDGVGLDLIRNHILYYKQQLEKQGNSLFGLPDIYYRATPPEVDPNYMARPDEIRENARKAMEIIDANKNLKFVREQAPSLSETQYKQFCIAVVINYAENLRRAIAEDNLVIMRRYERPDSYLESFESAAERIRNPESTRRINDNLTICDPEDGGDFEEECSETEQDVDVEISESESELEEDFS</sequence>